<sequence>MDEADVVIVAANIKVNGRERFIGKPIVDVPTNVVIKSPKGLINKIVKTYGG</sequence>
<organism evidence="3 4">
    <name type="scientific">Pseudolactococcus laudensis</name>
    <dbReference type="NCBI Taxonomy" id="1494461"/>
    <lineage>
        <taxon>Bacteria</taxon>
        <taxon>Bacillati</taxon>
        <taxon>Bacillota</taxon>
        <taxon>Bacilli</taxon>
        <taxon>Lactobacillales</taxon>
        <taxon>Streptococcaceae</taxon>
        <taxon>Pseudolactococcus</taxon>
    </lineage>
</organism>
<dbReference type="AlphaFoldDB" id="A0A7V8SIV5"/>
<dbReference type="Proteomes" id="UP000530186">
    <property type="component" value="Unassembled WGS sequence"/>
</dbReference>
<name>A0A7V8SIV5_9LACT</name>
<accession>A0A7V8SIV5</accession>
<dbReference type="EMBL" id="JACBNY010000001">
    <property type="protein sequence ID" value="MBA0015673.1"/>
    <property type="molecule type" value="Genomic_DNA"/>
</dbReference>
<evidence type="ECO:0000313" key="4">
    <source>
        <dbReference type="Proteomes" id="UP000530186"/>
    </source>
</evidence>
<keyword evidence="4" id="KW-1185">Reference proteome</keyword>
<evidence type="ECO:0000313" key="3">
    <source>
        <dbReference type="EMBL" id="MBA0015673.1"/>
    </source>
</evidence>
<dbReference type="InterPro" id="IPR003501">
    <property type="entry name" value="PTS_EIIB_2/3"/>
</dbReference>
<keyword evidence="1" id="KW-0808">Transferase</keyword>
<evidence type="ECO:0000256" key="1">
    <source>
        <dbReference type="ARBA" id="ARBA00022679"/>
    </source>
</evidence>
<protein>
    <recommendedName>
        <fullName evidence="2">Phosphotransferase system EIIB component type 2/3 domain-containing protein</fullName>
    </recommendedName>
</protein>
<dbReference type="GO" id="GO:0009401">
    <property type="term" value="P:phosphoenolpyruvate-dependent sugar phosphotransferase system"/>
    <property type="evidence" value="ECO:0007669"/>
    <property type="project" value="InterPro"/>
</dbReference>
<dbReference type="GO" id="GO:0008982">
    <property type="term" value="F:protein-N(PI)-phosphohistidine-sugar phosphotransferase activity"/>
    <property type="evidence" value="ECO:0007669"/>
    <property type="project" value="InterPro"/>
</dbReference>
<dbReference type="Gene3D" id="3.40.50.2300">
    <property type="match status" value="1"/>
</dbReference>
<dbReference type="Pfam" id="PF02302">
    <property type="entry name" value="PTS_IIB"/>
    <property type="match status" value="1"/>
</dbReference>
<reference evidence="3 4" key="1">
    <citation type="submission" date="2020-07" db="EMBL/GenBank/DDBJ databases">
        <authorList>
            <person name="Hilgarth M."/>
            <person name="Werum V."/>
            <person name="Vogel R.F."/>
        </authorList>
    </citation>
    <scope>NUCLEOTIDE SEQUENCE [LARGE SCALE GENOMIC DNA]</scope>
    <source>
        <strain evidence="3 4">DSM 28961</strain>
    </source>
</reference>
<dbReference type="SUPFAM" id="SSF52794">
    <property type="entry name" value="PTS system IIB component-like"/>
    <property type="match status" value="1"/>
</dbReference>
<gene>
    <name evidence="3" type="ORF">HZR21_00670</name>
</gene>
<comment type="caution">
    <text evidence="3">The sequence shown here is derived from an EMBL/GenBank/DDBJ whole genome shotgun (WGS) entry which is preliminary data.</text>
</comment>
<proteinExistence type="predicted"/>
<dbReference type="InterPro" id="IPR036095">
    <property type="entry name" value="PTS_EIIB-like_sf"/>
</dbReference>
<evidence type="ECO:0000259" key="2">
    <source>
        <dbReference type="Pfam" id="PF02302"/>
    </source>
</evidence>
<feature type="domain" description="Phosphotransferase system EIIB component type 2/3" evidence="2">
    <location>
        <begin position="2"/>
        <end position="43"/>
    </location>
</feature>